<evidence type="ECO:0000313" key="4">
    <source>
        <dbReference type="EMBL" id="MFC4263822.1"/>
    </source>
</evidence>
<comment type="subcellular location">
    <subcellularLocation>
        <location evidence="2">Cell membrane</location>
        <topology evidence="2">Lipid-anchor</topology>
    </subcellularLocation>
</comment>
<comment type="similarity">
    <text evidence="1 2">Belongs to the outer membrane factor (OMF) (TC 1.B.17) family.</text>
</comment>
<accession>A0ABV8QVT9</accession>
<keyword evidence="5" id="KW-1185">Reference proteome</keyword>
<keyword evidence="2" id="KW-0564">Palmitate</keyword>
<evidence type="ECO:0000256" key="1">
    <source>
        <dbReference type="ARBA" id="ARBA00007613"/>
    </source>
</evidence>
<dbReference type="Proteomes" id="UP001595907">
    <property type="component" value="Unassembled WGS sequence"/>
</dbReference>
<dbReference type="NCBIfam" id="TIGR01845">
    <property type="entry name" value="outer_NodT"/>
    <property type="match status" value="1"/>
</dbReference>
<dbReference type="EMBL" id="JBHSCZ010000004">
    <property type="protein sequence ID" value="MFC4263822.1"/>
    <property type="molecule type" value="Genomic_DNA"/>
</dbReference>
<dbReference type="PANTHER" id="PTHR30203">
    <property type="entry name" value="OUTER MEMBRANE CATION EFFLUX PROTEIN"/>
    <property type="match status" value="1"/>
</dbReference>
<dbReference type="InterPro" id="IPR010131">
    <property type="entry name" value="MdtP/NodT-like"/>
</dbReference>
<dbReference type="InterPro" id="IPR003423">
    <property type="entry name" value="OMP_efflux"/>
</dbReference>
<organism evidence="4 5">
    <name type="scientific">Ferruginibacter yonginensis</name>
    <dbReference type="NCBI Taxonomy" id="1310416"/>
    <lineage>
        <taxon>Bacteria</taxon>
        <taxon>Pseudomonadati</taxon>
        <taxon>Bacteroidota</taxon>
        <taxon>Chitinophagia</taxon>
        <taxon>Chitinophagales</taxon>
        <taxon>Chitinophagaceae</taxon>
        <taxon>Ferruginibacter</taxon>
    </lineage>
</organism>
<keyword evidence="2" id="KW-1134">Transmembrane beta strand</keyword>
<dbReference type="Gene3D" id="1.20.1600.10">
    <property type="entry name" value="Outer membrane efflux proteins (OEP)"/>
    <property type="match status" value="1"/>
</dbReference>
<keyword evidence="2" id="KW-0449">Lipoprotein</keyword>
<sequence length="475" mass="52454">MKIFRIGCLFIPITIFYLSCTVPKAVQSTSIKPAPATFANQTDSTNSALIQWHQFFNDTCLVALIDTALKNNVDIGIALQNIEIAKSNVLIRKSALLPNINIGGGAGVEKVGRYTSQGAGDASTEITPGKEVPDNLTDFNFSLQTSWELDVWGKLHTAKKAALAQYLATVEGKNFVVTNLVAEVANTYYELLGLDNQLAIIKEAIQLQKNELEVLKVQKEAAVVTELAVKQFEAQVYNAESQAFEVQQNITVAENKLNFLLGRYPQSITRATANFMNQIPTLVNEGVPAQLLNNRPDIRQAALELKATQFELQVAKLEFYPSVNITAALGLQAFKPRYLTKLPASVLYNFGTDVAAPIINRNALKAAFSTANAVQIQAMYEYQKQILNGFVEVKNELSNINNLQQQFEFKTKEVNTLTQSITIASELFKYAKANYLEVLTVQRDAMAAKMELIAVKKEQLKAVTNLYKALGGGWQ</sequence>
<protein>
    <submittedName>
        <fullName evidence="4">TolC family protein</fullName>
    </submittedName>
</protein>
<feature type="coiled-coil region" evidence="3">
    <location>
        <begin position="393"/>
        <end position="420"/>
    </location>
</feature>
<keyword evidence="2" id="KW-0472">Membrane</keyword>
<keyword evidence="3" id="KW-0175">Coiled coil</keyword>
<evidence type="ECO:0000256" key="3">
    <source>
        <dbReference type="SAM" id="Coils"/>
    </source>
</evidence>
<dbReference type="Gene3D" id="2.20.200.10">
    <property type="entry name" value="Outer membrane efflux proteins (OEP)"/>
    <property type="match status" value="1"/>
</dbReference>
<dbReference type="Pfam" id="PF02321">
    <property type="entry name" value="OEP"/>
    <property type="match status" value="2"/>
</dbReference>
<name>A0ABV8QVT9_9BACT</name>
<keyword evidence="2" id="KW-0812">Transmembrane</keyword>
<dbReference type="SUPFAM" id="SSF56954">
    <property type="entry name" value="Outer membrane efflux proteins (OEP)"/>
    <property type="match status" value="1"/>
</dbReference>
<dbReference type="RefSeq" id="WP_379710879.1">
    <property type="nucleotide sequence ID" value="NZ_JBHSCZ010000004.1"/>
</dbReference>
<reference evidence="5" key="1">
    <citation type="journal article" date="2019" name="Int. J. Syst. Evol. Microbiol.">
        <title>The Global Catalogue of Microorganisms (GCM) 10K type strain sequencing project: providing services to taxonomists for standard genome sequencing and annotation.</title>
        <authorList>
            <consortium name="The Broad Institute Genomics Platform"/>
            <consortium name="The Broad Institute Genome Sequencing Center for Infectious Disease"/>
            <person name="Wu L."/>
            <person name="Ma J."/>
        </authorList>
    </citation>
    <scope>NUCLEOTIDE SEQUENCE [LARGE SCALE GENOMIC DNA]</scope>
    <source>
        <strain evidence="5">CECT 8289</strain>
    </source>
</reference>
<gene>
    <name evidence="4" type="ORF">ACFOWM_13075</name>
</gene>
<dbReference type="PANTHER" id="PTHR30203:SF30">
    <property type="entry name" value="OUTER MEMBRANE PROTEIN-RELATED"/>
    <property type="match status" value="1"/>
</dbReference>
<comment type="caution">
    <text evidence="4">The sequence shown here is derived from an EMBL/GenBank/DDBJ whole genome shotgun (WGS) entry which is preliminary data.</text>
</comment>
<evidence type="ECO:0000256" key="2">
    <source>
        <dbReference type="RuleBase" id="RU362097"/>
    </source>
</evidence>
<evidence type="ECO:0000313" key="5">
    <source>
        <dbReference type="Proteomes" id="UP001595907"/>
    </source>
</evidence>
<proteinExistence type="inferred from homology"/>